<keyword evidence="4" id="KW-1185">Reference proteome</keyword>
<evidence type="ECO:0000256" key="1">
    <source>
        <dbReference type="ARBA" id="ARBA00022729"/>
    </source>
</evidence>
<evidence type="ECO:0000313" key="4">
    <source>
        <dbReference type="Proteomes" id="UP000245728"/>
    </source>
</evidence>
<feature type="signal peptide" evidence="2">
    <location>
        <begin position="1"/>
        <end position="25"/>
    </location>
</feature>
<dbReference type="Proteomes" id="UP000245728">
    <property type="component" value="Chromosome"/>
</dbReference>
<sequence>MKMKTSAAALTILSASLLLSGCIISVDGEGIERQYSSWQKQEKENRQQIAKLEPGMTLDKVVARMGEPDFSEAVERDGKTLRVLYYRTHRQHEDGMTTKEECTPLIFSGEVLSGWGDAAYRSTF</sequence>
<dbReference type="PROSITE" id="PS51257">
    <property type="entry name" value="PROKAR_LIPOPROTEIN"/>
    <property type="match status" value="1"/>
</dbReference>
<keyword evidence="1 2" id="KW-0732">Signal</keyword>
<evidence type="ECO:0000313" key="3">
    <source>
        <dbReference type="EMBL" id="AWL12624.1"/>
    </source>
</evidence>
<organism evidence="3 4">
    <name type="scientific">Saliniradius amylolyticus</name>
    <dbReference type="NCBI Taxonomy" id="2183582"/>
    <lineage>
        <taxon>Bacteria</taxon>
        <taxon>Pseudomonadati</taxon>
        <taxon>Pseudomonadota</taxon>
        <taxon>Gammaproteobacteria</taxon>
        <taxon>Alteromonadales</taxon>
        <taxon>Alteromonadaceae</taxon>
        <taxon>Saliniradius</taxon>
    </lineage>
</organism>
<dbReference type="InterPro" id="IPR037873">
    <property type="entry name" value="BamE-like"/>
</dbReference>
<proteinExistence type="predicted"/>
<gene>
    <name evidence="3" type="ORF">HMF8227_02166</name>
</gene>
<dbReference type="OrthoDB" id="6399368at2"/>
<dbReference type="Pfam" id="PF11399">
    <property type="entry name" value="DUF3192"/>
    <property type="match status" value="1"/>
</dbReference>
<dbReference type="RefSeq" id="WP_109340180.1">
    <property type="nucleotide sequence ID" value="NZ_CP029347.1"/>
</dbReference>
<feature type="chain" id="PRO_5015726597" description="Lipoprotein SmpA/OmlA domain-containing protein" evidence="2">
    <location>
        <begin position="26"/>
        <end position="124"/>
    </location>
</feature>
<accession>A0A2S2E4P6</accession>
<dbReference type="Gene3D" id="3.30.1450.10">
    <property type="match status" value="1"/>
</dbReference>
<dbReference type="AlphaFoldDB" id="A0A2S2E4P6"/>
<dbReference type="InterPro" id="IPR021534">
    <property type="entry name" value="DUF3192"/>
</dbReference>
<dbReference type="KEGG" id="salh:HMF8227_02166"/>
<reference evidence="3 4" key="1">
    <citation type="submission" date="2018-05" db="EMBL/GenBank/DDBJ databases">
        <title>Salinimonas sp. HMF8227 Genome sequencing and assembly.</title>
        <authorList>
            <person name="Kang H."/>
            <person name="Kang J."/>
            <person name="Cha I."/>
            <person name="Kim H."/>
            <person name="Joh K."/>
        </authorList>
    </citation>
    <scope>NUCLEOTIDE SEQUENCE [LARGE SCALE GENOMIC DNA]</scope>
    <source>
        <strain evidence="3 4">HMF8227</strain>
    </source>
</reference>
<dbReference type="EMBL" id="CP029347">
    <property type="protein sequence ID" value="AWL12624.1"/>
    <property type="molecule type" value="Genomic_DNA"/>
</dbReference>
<name>A0A2S2E4P6_9ALTE</name>
<evidence type="ECO:0000256" key="2">
    <source>
        <dbReference type="SAM" id="SignalP"/>
    </source>
</evidence>
<evidence type="ECO:0008006" key="5">
    <source>
        <dbReference type="Google" id="ProtNLM"/>
    </source>
</evidence>
<protein>
    <recommendedName>
        <fullName evidence="5">Lipoprotein SmpA/OmlA domain-containing protein</fullName>
    </recommendedName>
</protein>